<keyword evidence="2" id="KW-1185">Reference proteome</keyword>
<protein>
    <submittedName>
        <fullName evidence="1">Uncharacterized protein</fullName>
    </submittedName>
</protein>
<evidence type="ECO:0000313" key="2">
    <source>
        <dbReference type="Proteomes" id="UP001519460"/>
    </source>
</evidence>
<sequence>MDTHVHYRLLTLTTNMDTHVHYRLLTLSTNMDTHAHCRLLTPSTNMDTHVHYRLLTLTTNMDTHVHYRLLTPSTNMDTHAHYRLRTLSTNKDTHVHYRLSTLSTNMNTQGRAYSFCSALFGHTHCERQISKKPADRKSSTACSAWMVRRGLSILLLLSQQCLLKDQSSVLARCHTTLFRWEMKQTNHRQTHEN</sequence>
<comment type="caution">
    <text evidence="1">The sequence shown here is derived from an EMBL/GenBank/DDBJ whole genome shotgun (WGS) entry which is preliminary data.</text>
</comment>
<evidence type="ECO:0000313" key="1">
    <source>
        <dbReference type="EMBL" id="KAK7492168.1"/>
    </source>
</evidence>
<dbReference type="Proteomes" id="UP001519460">
    <property type="component" value="Unassembled WGS sequence"/>
</dbReference>
<reference evidence="1 2" key="1">
    <citation type="journal article" date="2023" name="Sci. Data">
        <title>Genome assembly of the Korean intertidal mud-creeper Batillaria attramentaria.</title>
        <authorList>
            <person name="Patra A.K."/>
            <person name="Ho P.T."/>
            <person name="Jun S."/>
            <person name="Lee S.J."/>
            <person name="Kim Y."/>
            <person name="Won Y.J."/>
        </authorList>
    </citation>
    <scope>NUCLEOTIDE SEQUENCE [LARGE SCALE GENOMIC DNA]</scope>
    <source>
        <strain evidence="1">Wonlab-2016</strain>
    </source>
</reference>
<accession>A0ABD0KYY5</accession>
<gene>
    <name evidence="1" type="ORF">BaRGS_00016642</name>
</gene>
<organism evidence="1 2">
    <name type="scientific">Batillaria attramentaria</name>
    <dbReference type="NCBI Taxonomy" id="370345"/>
    <lineage>
        <taxon>Eukaryota</taxon>
        <taxon>Metazoa</taxon>
        <taxon>Spiralia</taxon>
        <taxon>Lophotrochozoa</taxon>
        <taxon>Mollusca</taxon>
        <taxon>Gastropoda</taxon>
        <taxon>Caenogastropoda</taxon>
        <taxon>Sorbeoconcha</taxon>
        <taxon>Cerithioidea</taxon>
        <taxon>Batillariidae</taxon>
        <taxon>Batillaria</taxon>
    </lineage>
</organism>
<dbReference type="AlphaFoldDB" id="A0ABD0KYY5"/>
<dbReference type="EMBL" id="JACVVK020000106">
    <property type="protein sequence ID" value="KAK7492168.1"/>
    <property type="molecule type" value="Genomic_DNA"/>
</dbReference>
<proteinExistence type="predicted"/>
<name>A0ABD0KYY5_9CAEN</name>